<reference evidence="8" key="1">
    <citation type="submission" date="2022-07" db="EMBL/GenBank/DDBJ databases">
        <title>Phylogenomic reconstructions and comparative analyses of Kickxellomycotina fungi.</title>
        <authorList>
            <person name="Reynolds N.K."/>
            <person name="Stajich J.E."/>
            <person name="Barry K."/>
            <person name="Grigoriev I.V."/>
            <person name="Crous P."/>
            <person name="Smith M.E."/>
        </authorList>
    </citation>
    <scope>NUCLEOTIDE SEQUENCE</scope>
    <source>
        <strain evidence="8">NRRL 3115</strain>
    </source>
</reference>
<feature type="domain" description="RRM" evidence="7">
    <location>
        <begin position="45"/>
        <end position="149"/>
    </location>
</feature>
<dbReference type="InterPro" id="IPR051945">
    <property type="entry name" value="RRM_MRD1_RNA_proc_ribogen"/>
</dbReference>
<dbReference type="AlphaFoldDB" id="A0A9W8GAN8"/>
<comment type="caution">
    <text evidence="8">The sequence shown here is derived from an EMBL/GenBank/DDBJ whole genome shotgun (WGS) entry which is preliminary data.</text>
</comment>
<name>A0A9W8GAN8_9FUNG</name>
<feature type="region of interest" description="Disordered" evidence="6">
    <location>
        <begin position="372"/>
        <end position="436"/>
    </location>
</feature>
<dbReference type="InterPro" id="IPR012677">
    <property type="entry name" value="Nucleotide-bd_a/b_plait_sf"/>
</dbReference>
<dbReference type="EMBL" id="JANBTW010000019">
    <property type="protein sequence ID" value="KAJ2678646.1"/>
    <property type="molecule type" value="Genomic_DNA"/>
</dbReference>
<feature type="domain" description="RRM" evidence="7">
    <location>
        <begin position="192"/>
        <end position="277"/>
    </location>
</feature>
<dbReference type="Pfam" id="PF00076">
    <property type="entry name" value="RRM_1"/>
    <property type="match status" value="3"/>
</dbReference>
<dbReference type="CDD" id="cd00590">
    <property type="entry name" value="RRM_SF"/>
    <property type="match status" value="1"/>
</dbReference>
<sequence>MVELDSLFDQLDQEEAALAQEALEESQQTNDAGSTSQPVEKYAKSMLFVRGIPKDATNGELEEYFSNVGPIRSCFVVTEKAAEAPAADADDNKDEDAKDVAASKASAVKNRGFGFVQFVLAEDATRAIEELADVKFRDEKRLMLDFAMKKNMRDDNYAKTGGTSLKRSDAGPKPNDKAKDQKRSAGKKVESRTIIISGIPEGVTKQQLIKKVKKSGTPHSVVYPVPFDGATEEQLKDSAGGSAHVTYDDHSMAQKAVKSLNSHIFKGAKLVVKLKTEYINKNARLIVRNLPFKVRERELEHLFSECGTVLEIKLPRKYTGGPLRGFAFVQMGDYDSAERAIAKWDKYSLHNRAISVALAIAKDRFKELEEKGEVEKPDFEIETDSDSDVNMNSDAGAEDDGDVEGTDQDNSDSDEHDSKDVSMEDSDSESGDEDVVDESLQEGCTLFIRNLSFDSNEDGLFESFRGFGKLRYCRIVYDPETGKSRGTAFVCFWNPADAAKCLAEAEKAQELSNKLTSVPSAVLSDQRNKSILLQEAPKGLDSTSKFMLDGRMLSIAKAVDRNKAHELATEGLKNRKSKDKRNAYLLKEGVVFPDTPAGAMMAPADLEHHIKEYSVRKNQIYKNPNLYMSKTRLTIHNIPRTIDEAGLRNAAISAIGKFKQEVKDKARQPLTKDEMEEGWDKRPRVMQVKVVRSTSRVDANTGKSRSMGYGFIELSTHAHALACLRFLNFRNTKQAFSKQLLDDEDLDDAKDTSAHKISRRSLRVMFAIENAQIVKKRELRSVVIAKRKASRAEAATADGDDEHGNSNPRARSKGTKRSGNAMNGRPAKKGRYSKDRSAISASQKGWDGGKANNRTKRNRK</sequence>
<feature type="domain" description="RRM" evidence="7">
    <location>
        <begin position="283"/>
        <end position="361"/>
    </location>
</feature>
<proteinExistence type="predicted"/>
<evidence type="ECO:0000256" key="5">
    <source>
        <dbReference type="PROSITE-ProRule" id="PRU00176"/>
    </source>
</evidence>
<feature type="domain" description="RRM" evidence="7">
    <location>
        <begin position="444"/>
        <end position="538"/>
    </location>
</feature>
<accession>A0A9W8GAN8</accession>
<dbReference type="Proteomes" id="UP001151518">
    <property type="component" value="Unassembled WGS sequence"/>
</dbReference>
<dbReference type="InterPro" id="IPR000504">
    <property type="entry name" value="RRM_dom"/>
</dbReference>
<dbReference type="PROSITE" id="PS50102">
    <property type="entry name" value="RRM"/>
    <property type="match status" value="4"/>
</dbReference>
<feature type="compositionally biased region" description="Basic and acidic residues" evidence="6">
    <location>
        <begin position="166"/>
        <end position="189"/>
    </location>
</feature>
<feature type="region of interest" description="Disordered" evidence="6">
    <location>
        <begin position="155"/>
        <end position="189"/>
    </location>
</feature>
<organism evidence="8 9">
    <name type="scientific">Coemansia spiralis</name>
    <dbReference type="NCBI Taxonomy" id="417178"/>
    <lineage>
        <taxon>Eukaryota</taxon>
        <taxon>Fungi</taxon>
        <taxon>Fungi incertae sedis</taxon>
        <taxon>Zoopagomycota</taxon>
        <taxon>Kickxellomycotina</taxon>
        <taxon>Kickxellomycetes</taxon>
        <taxon>Kickxellales</taxon>
        <taxon>Kickxellaceae</taxon>
        <taxon>Coemansia</taxon>
    </lineage>
</organism>
<evidence type="ECO:0000256" key="1">
    <source>
        <dbReference type="ARBA" id="ARBA00004123"/>
    </source>
</evidence>
<feature type="compositionally biased region" description="Acidic residues" evidence="6">
    <location>
        <begin position="423"/>
        <end position="436"/>
    </location>
</feature>
<gene>
    <name evidence="8" type="primary">NOP4</name>
    <name evidence="8" type="ORF">GGI25_002234</name>
</gene>
<evidence type="ECO:0000256" key="3">
    <source>
        <dbReference type="ARBA" id="ARBA00022884"/>
    </source>
</evidence>
<comment type="subcellular location">
    <subcellularLocation>
        <location evidence="1">Nucleus</location>
    </subcellularLocation>
</comment>
<keyword evidence="4" id="KW-0539">Nucleus</keyword>
<protein>
    <submittedName>
        <fullName evidence="8">RNA recognition motif-containing protein</fullName>
    </submittedName>
</protein>
<dbReference type="PANTHER" id="PTHR48039">
    <property type="entry name" value="RNA-BINDING MOTIF PROTEIN 14B"/>
    <property type="match status" value="1"/>
</dbReference>
<dbReference type="Gene3D" id="3.30.70.330">
    <property type="match status" value="5"/>
</dbReference>
<dbReference type="SMART" id="SM00360">
    <property type="entry name" value="RRM"/>
    <property type="match status" value="5"/>
</dbReference>
<evidence type="ECO:0000313" key="9">
    <source>
        <dbReference type="Proteomes" id="UP001151518"/>
    </source>
</evidence>
<evidence type="ECO:0000256" key="6">
    <source>
        <dbReference type="SAM" id="MobiDB-lite"/>
    </source>
</evidence>
<keyword evidence="3 5" id="KW-0694">RNA-binding</keyword>
<dbReference type="SUPFAM" id="SSF54928">
    <property type="entry name" value="RNA-binding domain, RBD"/>
    <property type="match status" value="2"/>
</dbReference>
<feature type="compositionally biased region" description="Acidic residues" evidence="6">
    <location>
        <begin position="396"/>
        <end position="415"/>
    </location>
</feature>
<evidence type="ECO:0000256" key="2">
    <source>
        <dbReference type="ARBA" id="ARBA00022737"/>
    </source>
</evidence>
<keyword evidence="2" id="KW-0677">Repeat</keyword>
<evidence type="ECO:0000256" key="4">
    <source>
        <dbReference type="ARBA" id="ARBA00023242"/>
    </source>
</evidence>
<dbReference type="InterPro" id="IPR035979">
    <property type="entry name" value="RBD_domain_sf"/>
</dbReference>
<dbReference type="GO" id="GO:0003729">
    <property type="term" value="F:mRNA binding"/>
    <property type="evidence" value="ECO:0007669"/>
    <property type="project" value="TreeGrafter"/>
</dbReference>
<feature type="compositionally biased region" description="Low complexity" evidence="6">
    <location>
        <begin position="16"/>
        <end position="28"/>
    </location>
</feature>
<evidence type="ECO:0000313" key="8">
    <source>
        <dbReference type="EMBL" id="KAJ2678646.1"/>
    </source>
</evidence>
<evidence type="ECO:0000259" key="7">
    <source>
        <dbReference type="PROSITE" id="PS50102"/>
    </source>
</evidence>
<feature type="region of interest" description="Disordered" evidence="6">
    <location>
        <begin position="787"/>
        <end position="860"/>
    </location>
</feature>
<dbReference type="PANTHER" id="PTHR48039:SF5">
    <property type="entry name" value="RNA-BINDING PROTEIN 28"/>
    <property type="match status" value="1"/>
</dbReference>
<dbReference type="OrthoDB" id="267048at2759"/>
<feature type="region of interest" description="Disordered" evidence="6">
    <location>
        <begin position="16"/>
        <end position="37"/>
    </location>
</feature>
<dbReference type="GO" id="GO:0005730">
    <property type="term" value="C:nucleolus"/>
    <property type="evidence" value="ECO:0007669"/>
    <property type="project" value="TreeGrafter"/>
</dbReference>